<reference evidence="3" key="1">
    <citation type="journal article" date="2014" name="Genome Announc.">
        <title>Draft genome sequence of the formaldehyde-resistant fungus Byssochlamys spectabilis No. 5 (anamorph Paecilomyces variotii No. 5) (NBRC109023).</title>
        <authorList>
            <person name="Oka T."/>
            <person name="Ekino K."/>
            <person name="Fukuda K."/>
            <person name="Nomura Y."/>
        </authorList>
    </citation>
    <scope>NUCLEOTIDE SEQUENCE [LARGE SCALE GENOMIC DNA]</scope>
    <source>
        <strain evidence="3">No. 5 / NBRC 109023</strain>
    </source>
</reference>
<organism evidence="2 3">
    <name type="scientific">Byssochlamys spectabilis (strain No. 5 / NBRC 109023)</name>
    <name type="common">Paecilomyces variotii</name>
    <dbReference type="NCBI Taxonomy" id="1356009"/>
    <lineage>
        <taxon>Eukaryota</taxon>
        <taxon>Fungi</taxon>
        <taxon>Dikarya</taxon>
        <taxon>Ascomycota</taxon>
        <taxon>Pezizomycotina</taxon>
        <taxon>Eurotiomycetes</taxon>
        <taxon>Eurotiomycetidae</taxon>
        <taxon>Eurotiales</taxon>
        <taxon>Thermoascaceae</taxon>
        <taxon>Paecilomyces</taxon>
    </lineage>
</organism>
<evidence type="ECO:0000313" key="3">
    <source>
        <dbReference type="Proteomes" id="UP000018001"/>
    </source>
</evidence>
<keyword evidence="3" id="KW-1185">Reference proteome</keyword>
<proteinExistence type="predicted"/>
<evidence type="ECO:0000256" key="1">
    <source>
        <dbReference type="SAM" id="MobiDB-lite"/>
    </source>
</evidence>
<dbReference type="HOGENOM" id="CLU_1175259_0_0_1"/>
<dbReference type="Proteomes" id="UP000018001">
    <property type="component" value="Unassembled WGS sequence"/>
</dbReference>
<dbReference type="InParanoid" id="V5I540"/>
<comment type="caution">
    <text evidence="2">The sequence shown here is derived from an EMBL/GenBank/DDBJ whole genome shotgun (WGS) entry which is preliminary data.</text>
</comment>
<feature type="region of interest" description="Disordered" evidence="1">
    <location>
        <begin position="1"/>
        <end position="26"/>
    </location>
</feature>
<gene>
    <name evidence="2" type="ORF">PVAR5_7700</name>
</gene>
<feature type="compositionally biased region" description="Basic and acidic residues" evidence="1">
    <location>
        <begin position="1"/>
        <end position="19"/>
    </location>
</feature>
<protein>
    <submittedName>
        <fullName evidence="2">Uncharacterized protein</fullName>
    </submittedName>
</protein>
<evidence type="ECO:0000313" key="2">
    <source>
        <dbReference type="EMBL" id="GAD98995.1"/>
    </source>
</evidence>
<name>V5I540_BYSSN</name>
<feature type="compositionally biased region" description="Basic and acidic residues" evidence="1">
    <location>
        <begin position="64"/>
        <end position="79"/>
    </location>
</feature>
<sequence>MAPHRQKEEDAASSVHDEAPVLANRQCPSLIHDTARPRLGLAYELSPEHQARRATSLRLSLQDRSVHRNPVELPDAETKQTPESGIFACTKIDDVISMNLPRLPSVFPWEQHLLASRHWVAVLSQSHIASQPPQFGSHGTVRQSRMAFARHMKASETESLKIISLHGFAPIIVLVAHCWTRKVRCQFSRRGCARGVRWTADQHRIREHVSAPTATYILHCSSMSIDNTVAHAVWPT</sequence>
<dbReference type="AlphaFoldDB" id="V5I540"/>
<dbReference type="EMBL" id="BAUL01000271">
    <property type="protein sequence ID" value="GAD98995.1"/>
    <property type="molecule type" value="Genomic_DNA"/>
</dbReference>
<accession>V5I540</accession>
<feature type="region of interest" description="Disordered" evidence="1">
    <location>
        <begin position="54"/>
        <end position="79"/>
    </location>
</feature>